<reference evidence="1" key="3">
    <citation type="submission" date="2015-02" db="UniProtKB">
        <authorList>
            <consortium name="EnsemblProtists"/>
        </authorList>
    </citation>
    <scope>IDENTIFICATION</scope>
    <source>
        <strain evidence="1">DAOM BR144</strain>
    </source>
</reference>
<dbReference type="EnsemblProtists" id="PYU1_T001589">
    <property type="protein sequence ID" value="PYU1_T001589"/>
    <property type="gene ID" value="PYU1_G001589"/>
</dbReference>
<dbReference type="Proteomes" id="UP000019132">
    <property type="component" value="Unassembled WGS sequence"/>
</dbReference>
<evidence type="ECO:0000313" key="2">
    <source>
        <dbReference type="Proteomes" id="UP000019132"/>
    </source>
</evidence>
<dbReference type="eggNOG" id="ENOG502RH2J">
    <property type="taxonomic scope" value="Eukaryota"/>
</dbReference>
<reference evidence="2" key="2">
    <citation type="submission" date="2010-04" db="EMBL/GenBank/DDBJ databases">
        <authorList>
            <person name="Buell R."/>
            <person name="Hamilton J."/>
            <person name="Hostetler J."/>
        </authorList>
    </citation>
    <scope>NUCLEOTIDE SEQUENCE [LARGE SCALE GENOMIC DNA]</scope>
    <source>
        <strain evidence="2">DAOM:BR144</strain>
    </source>
</reference>
<organism evidence="1 2">
    <name type="scientific">Globisporangium ultimum (strain ATCC 200006 / CBS 805.95 / DAOM BR144)</name>
    <name type="common">Pythium ultimum</name>
    <dbReference type="NCBI Taxonomy" id="431595"/>
    <lineage>
        <taxon>Eukaryota</taxon>
        <taxon>Sar</taxon>
        <taxon>Stramenopiles</taxon>
        <taxon>Oomycota</taxon>
        <taxon>Peronosporomycetes</taxon>
        <taxon>Pythiales</taxon>
        <taxon>Pythiaceae</taxon>
        <taxon>Globisporangium</taxon>
    </lineage>
</organism>
<keyword evidence="2" id="KW-1185">Reference proteome</keyword>
<protein>
    <submittedName>
        <fullName evidence="1">Uncharacterized protein</fullName>
    </submittedName>
</protein>
<sequence>MKNVNDYPNVGNGAMDLKYRVITLYLAQLQSEIEQGLIDPISEMTRLFPSRPRQVSYAAAAVALYEHYDEERRRPLTEGVPKAHWVSGELLRTMSQHIREPLYVIDVSNNKRAYVQRYQYKDHPIRPGVSLETGYSERLSTEQAQQVFEECLAQRVIPTVVVLFHGNSAGHFVGLNFGPRAADWNSDEAGMRRRLDAVHKKLRLPVLDSVLYDQEHNEKDAGETGAGLREAMAKEMTTQNAPLDNTEDDNKHSRMVAPTVDLSTNVNHTPLFTAILNSNPVEPVNTVYLAQLDAINHKAFTRWK</sequence>
<dbReference type="OMA" id="HVEANGM"/>
<accession>K3W9E8</accession>
<dbReference type="EMBL" id="GL376626">
    <property type="status" value="NOT_ANNOTATED_CDS"/>
    <property type="molecule type" value="Genomic_DNA"/>
</dbReference>
<dbReference type="VEuPathDB" id="FungiDB:PYU1_G001589"/>
<dbReference type="InParanoid" id="K3W9E8"/>
<proteinExistence type="predicted"/>
<dbReference type="AlphaFoldDB" id="K3W9E8"/>
<evidence type="ECO:0000313" key="1">
    <source>
        <dbReference type="EnsemblProtists" id="PYU1_T001589"/>
    </source>
</evidence>
<reference evidence="2" key="1">
    <citation type="journal article" date="2010" name="Genome Biol.">
        <title>Genome sequence of the necrotrophic plant pathogen Pythium ultimum reveals original pathogenicity mechanisms and effector repertoire.</title>
        <authorList>
            <person name="Levesque C.A."/>
            <person name="Brouwer H."/>
            <person name="Cano L."/>
            <person name="Hamilton J.P."/>
            <person name="Holt C."/>
            <person name="Huitema E."/>
            <person name="Raffaele S."/>
            <person name="Robideau G.P."/>
            <person name="Thines M."/>
            <person name="Win J."/>
            <person name="Zerillo M.M."/>
            <person name="Beakes G.W."/>
            <person name="Boore J.L."/>
            <person name="Busam D."/>
            <person name="Dumas B."/>
            <person name="Ferriera S."/>
            <person name="Fuerstenberg S.I."/>
            <person name="Gachon C.M."/>
            <person name="Gaulin E."/>
            <person name="Govers F."/>
            <person name="Grenville-Briggs L."/>
            <person name="Horner N."/>
            <person name="Hostetler J."/>
            <person name="Jiang R.H."/>
            <person name="Johnson J."/>
            <person name="Krajaejun T."/>
            <person name="Lin H."/>
            <person name="Meijer H.J."/>
            <person name="Moore B."/>
            <person name="Morris P."/>
            <person name="Phuntmart V."/>
            <person name="Puiu D."/>
            <person name="Shetty J."/>
            <person name="Stajich J.E."/>
            <person name="Tripathy S."/>
            <person name="Wawra S."/>
            <person name="van West P."/>
            <person name="Whitty B.R."/>
            <person name="Coutinho P.M."/>
            <person name="Henrissat B."/>
            <person name="Martin F."/>
            <person name="Thomas P.D."/>
            <person name="Tyler B.M."/>
            <person name="De Vries R.P."/>
            <person name="Kamoun S."/>
            <person name="Yandell M."/>
            <person name="Tisserat N."/>
            <person name="Buell C.R."/>
        </authorList>
    </citation>
    <scope>NUCLEOTIDE SEQUENCE</scope>
    <source>
        <strain evidence="2">DAOM:BR144</strain>
    </source>
</reference>
<dbReference type="HOGENOM" id="CLU_917025_0_0_1"/>
<name>K3W9E8_GLOUD</name>